<sequence length="642" mass="65498">MKAAVAPGSLPSVPWGRTRHLAVPVALAAGLGAPADAVAVPVGVDLARPDGDALRLVGDRGDSAAYTVAPAGDVNGDGVGDLVLGAPYADYNRRRDSGSVYVVYGRRPFDGVDLHFLETRGGGFRIDGIAAGERFGTAVAGGRDLDGDGFGDIVVGAPNATFLGRREAGVAYVVYGGPRNGAVDLANAPLDAYDVIGGRSPQDHTGRSAALTADATGDAVPDVLLGAPDADSRVPGATTANTRTGSAYLVTGRRARRGVPVDLAAAPGDVRQLDGSVTSERVGASVADAGDVNGDGTGDLLLGAPTADRNDRVDSGSAYVVFGRDERSVLSLSLLTPSLGYRVDGASTGARLGQAVAGLGDMNGDRRADAILGSPGAAVGTRRSAGRATVVYGQTARLRLDARALGTAGFSILGAAAGDAAGAAVAGAGDANADGLADVVVGAYDADNNCRGGSGSAYVVYGKFGRAPVYLSRLQPARGYRVDGARPGDRLGWSVGNATGFAGPGPVVIAGSYSVNAPRPFAGAAYALRRGVRKTASGRYATRLPLRVLRRPGGRARDYEGFLSIPVEATAGPIRDVYAAVYTFGGRRIGSTSVPRLAGRRQLDLRLRERLRGGGYTVVVSGQPDPARYCGRKSRELVLRFR</sequence>
<dbReference type="PANTHER" id="PTHR23221:SF7">
    <property type="entry name" value="PHOSPHATIDYLINOSITOL-GLYCAN-SPECIFIC PHOSPHOLIPASE D"/>
    <property type="match status" value="1"/>
</dbReference>
<evidence type="ECO:0000313" key="6">
    <source>
        <dbReference type="Proteomes" id="UP000240739"/>
    </source>
</evidence>
<dbReference type="GO" id="GO:0008305">
    <property type="term" value="C:integrin complex"/>
    <property type="evidence" value="ECO:0007669"/>
    <property type="project" value="InterPro"/>
</dbReference>
<dbReference type="EMBL" id="PYYB01000001">
    <property type="protein sequence ID" value="PTL59800.1"/>
    <property type="molecule type" value="Genomic_DNA"/>
</dbReference>
<dbReference type="Pfam" id="PF01839">
    <property type="entry name" value="FG-GAP"/>
    <property type="match status" value="3"/>
</dbReference>
<organism evidence="5 6">
    <name type="scientific">Paraconexibacter algicola</name>
    <dbReference type="NCBI Taxonomy" id="2133960"/>
    <lineage>
        <taxon>Bacteria</taxon>
        <taxon>Bacillati</taxon>
        <taxon>Actinomycetota</taxon>
        <taxon>Thermoleophilia</taxon>
        <taxon>Solirubrobacterales</taxon>
        <taxon>Paraconexibacteraceae</taxon>
        <taxon>Paraconexibacter</taxon>
    </lineage>
</organism>
<keyword evidence="3" id="KW-0378">Hydrolase</keyword>
<dbReference type="PRINTS" id="PR01185">
    <property type="entry name" value="INTEGRINA"/>
</dbReference>
<evidence type="ECO:0008006" key="7">
    <source>
        <dbReference type="Google" id="ProtNLM"/>
    </source>
</evidence>
<keyword evidence="6" id="KW-1185">Reference proteome</keyword>
<dbReference type="GO" id="GO:0016787">
    <property type="term" value="F:hydrolase activity"/>
    <property type="evidence" value="ECO:0007669"/>
    <property type="project" value="UniProtKB-KW"/>
</dbReference>
<accession>A0A2T4UKP8</accession>
<keyword evidence="4" id="KW-0325">Glycoprotein</keyword>
<keyword evidence="2" id="KW-0677">Repeat</keyword>
<dbReference type="SUPFAM" id="SSF69318">
    <property type="entry name" value="Integrin alpha N-terminal domain"/>
    <property type="match status" value="2"/>
</dbReference>
<evidence type="ECO:0000313" key="5">
    <source>
        <dbReference type="EMBL" id="PTL59800.1"/>
    </source>
</evidence>
<dbReference type="PANTHER" id="PTHR23221">
    <property type="entry name" value="GLYCOSYLPHOSPHATIDYLINOSITOL PHOSPHOLIPASE D"/>
    <property type="match status" value="1"/>
</dbReference>
<dbReference type="Gene3D" id="2.130.10.130">
    <property type="entry name" value="Integrin alpha, N-terminal"/>
    <property type="match status" value="3"/>
</dbReference>
<dbReference type="InterPro" id="IPR000413">
    <property type="entry name" value="Integrin_alpha"/>
</dbReference>
<evidence type="ECO:0000256" key="2">
    <source>
        <dbReference type="ARBA" id="ARBA00022737"/>
    </source>
</evidence>
<evidence type="ECO:0000256" key="4">
    <source>
        <dbReference type="ARBA" id="ARBA00023180"/>
    </source>
</evidence>
<dbReference type="Proteomes" id="UP000240739">
    <property type="component" value="Unassembled WGS sequence"/>
</dbReference>
<dbReference type="SMART" id="SM00191">
    <property type="entry name" value="Int_alpha"/>
    <property type="match status" value="7"/>
</dbReference>
<evidence type="ECO:0000256" key="3">
    <source>
        <dbReference type="ARBA" id="ARBA00022801"/>
    </source>
</evidence>
<dbReference type="PROSITE" id="PS51470">
    <property type="entry name" value="FG_GAP"/>
    <property type="match status" value="4"/>
</dbReference>
<dbReference type="GO" id="GO:0007155">
    <property type="term" value="P:cell adhesion"/>
    <property type="evidence" value="ECO:0007669"/>
    <property type="project" value="InterPro"/>
</dbReference>
<keyword evidence="1" id="KW-0732">Signal</keyword>
<dbReference type="InterPro" id="IPR013517">
    <property type="entry name" value="FG-GAP"/>
</dbReference>
<dbReference type="AlphaFoldDB" id="A0A2T4UKP8"/>
<protein>
    <recommendedName>
        <fullName evidence="7">FG-GAP repeat protein</fullName>
    </recommendedName>
</protein>
<reference evidence="5 6" key="1">
    <citation type="submission" date="2018-03" db="EMBL/GenBank/DDBJ databases">
        <title>Aquarubrobacter algicola gen. nov., sp. nov., a novel actinobacterium isolated from shallow eutrophic lake during the end of cyanobacterial harmful algal blooms.</title>
        <authorList>
            <person name="Chun S.J."/>
        </authorList>
    </citation>
    <scope>NUCLEOTIDE SEQUENCE [LARGE SCALE GENOMIC DNA]</scope>
    <source>
        <strain evidence="5 6">Seoho-28</strain>
    </source>
</reference>
<dbReference type="InterPro" id="IPR028994">
    <property type="entry name" value="Integrin_alpha_N"/>
</dbReference>
<dbReference type="InterPro" id="IPR013519">
    <property type="entry name" value="Int_alpha_beta-p"/>
</dbReference>
<gene>
    <name evidence="5" type="ORF">C7Y72_09130</name>
</gene>
<name>A0A2T4UKP8_9ACTN</name>
<comment type="caution">
    <text evidence="5">The sequence shown here is derived from an EMBL/GenBank/DDBJ whole genome shotgun (WGS) entry which is preliminary data.</text>
</comment>
<proteinExistence type="predicted"/>
<evidence type="ECO:0000256" key="1">
    <source>
        <dbReference type="ARBA" id="ARBA00022729"/>
    </source>
</evidence>